<proteinExistence type="predicted"/>
<dbReference type="AlphaFoldDB" id="A0A4Y2Q4B1"/>
<accession>A0A4Y2Q4B1</accession>
<evidence type="ECO:0000313" key="1">
    <source>
        <dbReference type="EMBL" id="GBN57407.1"/>
    </source>
</evidence>
<evidence type="ECO:0000313" key="2">
    <source>
        <dbReference type="Proteomes" id="UP000499080"/>
    </source>
</evidence>
<keyword evidence="2" id="KW-1185">Reference proteome</keyword>
<organism evidence="1 2">
    <name type="scientific">Araneus ventricosus</name>
    <name type="common">Orbweaver spider</name>
    <name type="synonym">Epeira ventricosa</name>
    <dbReference type="NCBI Taxonomy" id="182803"/>
    <lineage>
        <taxon>Eukaryota</taxon>
        <taxon>Metazoa</taxon>
        <taxon>Ecdysozoa</taxon>
        <taxon>Arthropoda</taxon>
        <taxon>Chelicerata</taxon>
        <taxon>Arachnida</taxon>
        <taxon>Araneae</taxon>
        <taxon>Araneomorphae</taxon>
        <taxon>Entelegynae</taxon>
        <taxon>Araneoidea</taxon>
        <taxon>Araneidae</taxon>
        <taxon>Araneus</taxon>
    </lineage>
</organism>
<protein>
    <submittedName>
        <fullName evidence="1">Uncharacterized protein</fullName>
    </submittedName>
</protein>
<reference evidence="1 2" key="1">
    <citation type="journal article" date="2019" name="Sci. Rep.">
        <title>Orb-weaving spider Araneus ventricosus genome elucidates the spidroin gene catalogue.</title>
        <authorList>
            <person name="Kono N."/>
            <person name="Nakamura H."/>
            <person name="Ohtoshi R."/>
            <person name="Moran D.A.P."/>
            <person name="Shinohara A."/>
            <person name="Yoshida Y."/>
            <person name="Fujiwara M."/>
            <person name="Mori M."/>
            <person name="Tomita M."/>
            <person name="Arakawa K."/>
        </authorList>
    </citation>
    <scope>NUCLEOTIDE SEQUENCE [LARGE SCALE GENOMIC DNA]</scope>
</reference>
<gene>
    <name evidence="1" type="ORF">AVEN_4835_1</name>
</gene>
<dbReference type="EMBL" id="BGPR01012733">
    <property type="protein sequence ID" value="GBN57407.1"/>
    <property type="molecule type" value="Genomic_DNA"/>
</dbReference>
<name>A0A4Y2Q4B1_ARAVE</name>
<comment type="caution">
    <text evidence="1">The sequence shown here is derived from an EMBL/GenBank/DDBJ whole genome shotgun (WGS) entry which is preliminary data.</text>
</comment>
<dbReference type="Proteomes" id="UP000499080">
    <property type="component" value="Unassembled WGS sequence"/>
</dbReference>
<sequence length="109" mass="12735">MGYITYFKGKQTRHWTTPPCLCIHLNAAAIDSSTESGILTANLLATARPLPKEVSTYYHWWRRPQPHHYYTRRGSELLLTYPAATHNRVVAVPPPWEYFKDKNHTKKLR</sequence>